<dbReference type="AlphaFoldDB" id="A0A0B7BUU3"/>
<sequence>YGAFEEDFTVPASTSSVEKHYKLYPSGHRVWEPLIYQTKRTSLCVLPSLVNP</sequence>
<evidence type="ECO:0000313" key="1">
    <source>
        <dbReference type="EMBL" id="CEK96702.1"/>
    </source>
</evidence>
<feature type="non-terminal residue" evidence="1">
    <location>
        <position position="1"/>
    </location>
</feature>
<organism evidence="1">
    <name type="scientific">Arion vulgaris</name>
    <dbReference type="NCBI Taxonomy" id="1028688"/>
    <lineage>
        <taxon>Eukaryota</taxon>
        <taxon>Metazoa</taxon>
        <taxon>Spiralia</taxon>
        <taxon>Lophotrochozoa</taxon>
        <taxon>Mollusca</taxon>
        <taxon>Gastropoda</taxon>
        <taxon>Heterobranchia</taxon>
        <taxon>Euthyneura</taxon>
        <taxon>Panpulmonata</taxon>
        <taxon>Eupulmonata</taxon>
        <taxon>Stylommatophora</taxon>
        <taxon>Helicina</taxon>
        <taxon>Arionoidea</taxon>
        <taxon>Arionidae</taxon>
        <taxon>Arion</taxon>
    </lineage>
</organism>
<accession>A0A0B7BUU3</accession>
<reference evidence="1" key="1">
    <citation type="submission" date="2014-12" db="EMBL/GenBank/DDBJ databases">
        <title>Insight into the proteome of Arion vulgaris.</title>
        <authorList>
            <person name="Aradska J."/>
            <person name="Bulat T."/>
            <person name="Smidak R."/>
            <person name="Sarate P."/>
            <person name="Gangsoo J."/>
            <person name="Sialana F."/>
            <person name="Bilban M."/>
            <person name="Lubec G."/>
        </authorList>
    </citation>
    <scope>NUCLEOTIDE SEQUENCE</scope>
    <source>
        <tissue evidence="1">Skin</tissue>
    </source>
</reference>
<proteinExistence type="predicted"/>
<gene>
    <name evidence="1" type="primary">ORF213120</name>
</gene>
<dbReference type="EMBL" id="HACG01049837">
    <property type="protein sequence ID" value="CEK96702.1"/>
    <property type="molecule type" value="Transcribed_RNA"/>
</dbReference>
<protein>
    <submittedName>
        <fullName evidence="1">Uncharacterized protein</fullName>
    </submittedName>
</protein>
<name>A0A0B7BUU3_9EUPU</name>